<feature type="transmembrane region" description="Helical" evidence="13">
    <location>
        <begin position="35"/>
        <end position="52"/>
    </location>
</feature>
<gene>
    <name evidence="15" type="ORF">AGLY_005215</name>
</gene>
<dbReference type="SUPFAM" id="SSF57783">
    <property type="entry name" value="Zinc beta-ribbon"/>
    <property type="match status" value="1"/>
</dbReference>
<evidence type="ECO:0000256" key="9">
    <source>
        <dbReference type="ARBA" id="ARBA00023242"/>
    </source>
</evidence>
<dbReference type="AlphaFoldDB" id="A0A6G0TYI4"/>
<keyword evidence="13" id="KW-0472">Membrane</keyword>
<dbReference type="GO" id="GO:0005736">
    <property type="term" value="C:RNA polymerase I complex"/>
    <property type="evidence" value="ECO:0007669"/>
    <property type="project" value="TreeGrafter"/>
</dbReference>
<evidence type="ECO:0000256" key="4">
    <source>
        <dbReference type="ARBA" id="ARBA00022478"/>
    </source>
</evidence>
<evidence type="ECO:0000256" key="7">
    <source>
        <dbReference type="ARBA" id="ARBA00022833"/>
    </source>
</evidence>
<dbReference type="InterPro" id="IPR001222">
    <property type="entry name" value="Znf_TFIIS"/>
</dbReference>
<comment type="function">
    <text evidence="11">Core component of RNA polymerase I (Pol I), a DNA-dependent RNA polymerase which synthesizes ribosomal RNA precursors using the four ribonucleoside triphosphates as substrates. Can mediate Pol I proofreading of the nascent RNA transcript. Anchors into the Pol I active site to monitor transcription fidelity and cleave mis-incorporated 5'-ribonucleotides.</text>
</comment>
<dbReference type="Pfam" id="PF01096">
    <property type="entry name" value="Zn_ribbon_TFIIS"/>
    <property type="match status" value="1"/>
</dbReference>
<evidence type="ECO:0000256" key="12">
    <source>
        <dbReference type="PROSITE-ProRule" id="PRU00472"/>
    </source>
</evidence>
<dbReference type="OrthoDB" id="10056816at2759"/>
<dbReference type="PROSITE" id="PS51133">
    <property type="entry name" value="ZF_TFIIS_2"/>
    <property type="match status" value="1"/>
</dbReference>
<comment type="caution">
    <text evidence="15">The sequence shown here is derived from an EMBL/GenBank/DDBJ whole genome shotgun (WGS) entry which is preliminary data.</text>
</comment>
<evidence type="ECO:0000256" key="11">
    <source>
        <dbReference type="ARBA" id="ARBA00044497"/>
    </source>
</evidence>
<keyword evidence="16" id="KW-1185">Reference proteome</keyword>
<evidence type="ECO:0000256" key="3">
    <source>
        <dbReference type="ARBA" id="ARBA00018784"/>
    </source>
</evidence>
<keyword evidence="4" id="KW-0240">DNA-directed RNA polymerase</keyword>
<reference evidence="15 16" key="1">
    <citation type="submission" date="2019-08" db="EMBL/GenBank/DDBJ databases">
        <title>The genome of the soybean aphid Biotype 1, its phylome, world population structure and adaptation to the North American continent.</title>
        <authorList>
            <person name="Giordano R."/>
            <person name="Donthu R.K."/>
            <person name="Hernandez A.G."/>
            <person name="Wright C.L."/>
            <person name="Zimin A.V."/>
        </authorList>
    </citation>
    <scope>NUCLEOTIDE SEQUENCE [LARGE SCALE GENOMIC DNA]</scope>
    <source>
        <tissue evidence="15">Whole aphids</tissue>
    </source>
</reference>
<dbReference type="InterPro" id="IPR034004">
    <property type="entry name" value="Zn_ribbon_RPA12_C"/>
</dbReference>
<dbReference type="GO" id="GO:0006363">
    <property type="term" value="P:termination of RNA polymerase I transcription"/>
    <property type="evidence" value="ECO:0007669"/>
    <property type="project" value="TreeGrafter"/>
</dbReference>
<comment type="subcellular location">
    <subcellularLocation>
        <location evidence="1">Nucleus</location>
        <location evidence="1">Nucleolus</location>
    </subcellularLocation>
</comment>
<dbReference type="InterPro" id="IPR019761">
    <property type="entry name" value="DNA-dir_RNA_pol-M_15_CS"/>
</dbReference>
<accession>A0A6G0TYI4</accession>
<feature type="transmembrane region" description="Helical" evidence="13">
    <location>
        <begin position="58"/>
        <end position="76"/>
    </location>
</feature>
<keyword evidence="6 12" id="KW-0863">Zinc-finger</keyword>
<evidence type="ECO:0000256" key="8">
    <source>
        <dbReference type="ARBA" id="ARBA00023163"/>
    </source>
</evidence>
<name>A0A6G0TYI4_APHGL</name>
<evidence type="ECO:0000256" key="5">
    <source>
        <dbReference type="ARBA" id="ARBA00022723"/>
    </source>
</evidence>
<dbReference type="PROSITE" id="PS01030">
    <property type="entry name" value="RNA_POL_M_15KD"/>
    <property type="match status" value="1"/>
</dbReference>
<dbReference type="PROSITE" id="PS00466">
    <property type="entry name" value="ZF_TFIIS_1"/>
    <property type="match status" value="1"/>
</dbReference>
<dbReference type="GO" id="GO:0003899">
    <property type="term" value="F:DNA-directed RNA polymerase activity"/>
    <property type="evidence" value="ECO:0007669"/>
    <property type="project" value="InterPro"/>
</dbReference>
<evidence type="ECO:0000256" key="2">
    <source>
        <dbReference type="ARBA" id="ARBA00008925"/>
    </source>
</evidence>
<dbReference type="InterPro" id="IPR012164">
    <property type="entry name" value="Rpa12/Rpb9/Rpc10/TFS"/>
</dbReference>
<keyword evidence="13" id="KW-0812">Transmembrane</keyword>
<keyword evidence="8" id="KW-0804">Transcription</keyword>
<keyword evidence="9" id="KW-0539">Nucleus</keyword>
<keyword evidence="7" id="KW-0862">Zinc</keyword>
<evidence type="ECO:0000313" key="16">
    <source>
        <dbReference type="Proteomes" id="UP000475862"/>
    </source>
</evidence>
<dbReference type="PANTHER" id="PTHR11239:SF14">
    <property type="entry name" value="DNA-DIRECTED RNA POLYMERASE I SUBUNIT RPA12"/>
    <property type="match status" value="1"/>
</dbReference>
<sequence length="269" mass="31012">MLYYYVLITIRYFLSIIENTFSYYLNKYKLTYSEIYQLVIKLLIIIICITQLDMPGISIIIVLLFCIKSLTILKFIRLIRSQKFFSSFYSFNFCLQFNRNSSGRRTSDFPTLLRQYSRTKICIGHSNSSAADYTSNVFFSSENISQMESNNDIETYPGFCSKCGSILPSLSMEEFIKCYSCKTVFGPEIYGNSVAEYNIILNSVEDMDNVVKTEHNKNDTDDGPIAERRCSQCGHNQMSYAAMQLRSADEGQTVFYTCLKCKFTESENS</sequence>
<protein>
    <recommendedName>
        <fullName evidence="3">DNA-directed RNA polymerase I subunit RPA12</fullName>
    </recommendedName>
    <alternativeName>
        <fullName evidence="10">DNA-directed RNA polymerase I subunit H</fullName>
    </alternativeName>
</protein>
<organism evidence="15 16">
    <name type="scientific">Aphis glycines</name>
    <name type="common">Soybean aphid</name>
    <dbReference type="NCBI Taxonomy" id="307491"/>
    <lineage>
        <taxon>Eukaryota</taxon>
        <taxon>Metazoa</taxon>
        <taxon>Ecdysozoa</taxon>
        <taxon>Arthropoda</taxon>
        <taxon>Hexapoda</taxon>
        <taxon>Insecta</taxon>
        <taxon>Pterygota</taxon>
        <taxon>Neoptera</taxon>
        <taxon>Paraneoptera</taxon>
        <taxon>Hemiptera</taxon>
        <taxon>Sternorrhyncha</taxon>
        <taxon>Aphidomorpha</taxon>
        <taxon>Aphidoidea</taxon>
        <taxon>Aphididae</taxon>
        <taxon>Aphidini</taxon>
        <taxon>Aphis</taxon>
        <taxon>Aphis</taxon>
    </lineage>
</organism>
<dbReference type="Proteomes" id="UP000475862">
    <property type="component" value="Unassembled WGS sequence"/>
</dbReference>
<evidence type="ECO:0000313" key="15">
    <source>
        <dbReference type="EMBL" id="KAE9539963.1"/>
    </source>
</evidence>
<keyword evidence="13" id="KW-1133">Transmembrane helix</keyword>
<evidence type="ECO:0000259" key="14">
    <source>
        <dbReference type="PROSITE" id="PS51133"/>
    </source>
</evidence>
<dbReference type="GO" id="GO:0008270">
    <property type="term" value="F:zinc ion binding"/>
    <property type="evidence" value="ECO:0007669"/>
    <property type="project" value="UniProtKB-KW"/>
</dbReference>
<dbReference type="EMBL" id="VYZN01000014">
    <property type="protein sequence ID" value="KAE9539963.1"/>
    <property type="molecule type" value="Genomic_DNA"/>
</dbReference>
<dbReference type="Gene3D" id="2.20.25.10">
    <property type="match status" value="1"/>
</dbReference>
<proteinExistence type="inferred from homology"/>
<evidence type="ECO:0000256" key="1">
    <source>
        <dbReference type="ARBA" id="ARBA00004604"/>
    </source>
</evidence>
<feature type="domain" description="TFIIS-type" evidence="14">
    <location>
        <begin position="226"/>
        <end position="266"/>
    </location>
</feature>
<dbReference type="CDD" id="cd10507">
    <property type="entry name" value="Zn-ribbon_RPA12"/>
    <property type="match status" value="1"/>
</dbReference>
<dbReference type="PANTHER" id="PTHR11239">
    <property type="entry name" value="DNA-DIRECTED RNA POLYMERASE"/>
    <property type="match status" value="1"/>
</dbReference>
<dbReference type="GO" id="GO:0003676">
    <property type="term" value="F:nucleic acid binding"/>
    <property type="evidence" value="ECO:0007669"/>
    <property type="project" value="InterPro"/>
</dbReference>
<evidence type="ECO:0000256" key="6">
    <source>
        <dbReference type="ARBA" id="ARBA00022771"/>
    </source>
</evidence>
<comment type="similarity">
    <text evidence="2">Belongs to the archaeal RpoM/eukaryotic RPA12/RPB9/RPC11 RNA polymerase family.</text>
</comment>
<evidence type="ECO:0000256" key="13">
    <source>
        <dbReference type="SAM" id="Phobius"/>
    </source>
</evidence>
<evidence type="ECO:0000256" key="10">
    <source>
        <dbReference type="ARBA" id="ARBA00031781"/>
    </source>
</evidence>
<dbReference type="SMART" id="SM00440">
    <property type="entry name" value="ZnF_C2C2"/>
    <property type="match status" value="1"/>
</dbReference>
<keyword evidence="5" id="KW-0479">Metal-binding</keyword>